<dbReference type="EMBL" id="FUXZ01000003">
    <property type="protein sequence ID" value="SKA61310.1"/>
    <property type="molecule type" value="Genomic_DNA"/>
</dbReference>
<dbReference type="EC" id="3.4.11.18" evidence="6 7"/>
<evidence type="ECO:0000256" key="5">
    <source>
        <dbReference type="ARBA" id="ARBA00022801"/>
    </source>
</evidence>
<evidence type="ECO:0000313" key="9">
    <source>
        <dbReference type="EMBL" id="SKA61310.1"/>
    </source>
</evidence>
<dbReference type="Proteomes" id="UP000190814">
    <property type="component" value="Unassembled WGS sequence"/>
</dbReference>
<comment type="similarity">
    <text evidence="6">Belongs to the peptidase M24A family. Methionine aminopeptidase type 1 subfamily.</text>
</comment>
<dbReference type="PRINTS" id="PR00599">
    <property type="entry name" value="MAPEPTIDASE"/>
</dbReference>
<dbReference type="HAMAP" id="MF_01974">
    <property type="entry name" value="MetAP_1"/>
    <property type="match status" value="1"/>
</dbReference>
<dbReference type="AlphaFoldDB" id="A0A1T4V8K4"/>
<evidence type="ECO:0000256" key="7">
    <source>
        <dbReference type="RuleBase" id="RU003653"/>
    </source>
</evidence>
<dbReference type="InterPro" id="IPR036005">
    <property type="entry name" value="Creatinase/aminopeptidase-like"/>
</dbReference>
<proteinExistence type="inferred from homology"/>
<reference evidence="9 10" key="1">
    <citation type="submission" date="2017-02" db="EMBL/GenBank/DDBJ databases">
        <authorList>
            <person name="Peterson S.W."/>
        </authorList>
    </citation>
    <scope>NUCLEOTIDE SEQUENCE [LARGE SCALE GENOMIC DNA]</scope>
    <source>
        <strain evidence="9 10">ATCC 35992</strain>
    </source>
</reference>
<comment type="function">
    <text evidence="1 6">Removes the N-terminal methionine from nascent proteins. The N-terminal methionine is often cleaved when the second residue in the primary sequence is small and uncharged (Met-Ala-, Cys, Gly, Pro, Ser, Thr, or Val). Requires deformylation of the N(alpha)-formylated initiator methionine before it can be hydrolyzed.</text>
</comment>
<dbReference type="GO" id="GO:0005829">
    <property type="term" value="C:cytosol"/>
    <property type="evidence" value="ECO:0007669"/>
    <property type="project" value="TreeGrafter"/>
</dbReference>
<feature type="binding site" evidence="6">
    <location>
        <position position="234"/>
    </location>
    <ligand>
        <name>a divalent metal cation</name>
        <dbReference type="ChEBI" id="CHEBI:60240"/>
        <label>2</label>
        <note>catalytic</note>
    </ligand>
</feature>
<dbReference type="InterPro" id="IPR001714">
    <property type="entry name" value="Pept_M24_MAP"/>
</dbReference>
<evidence type="ECO:0000256" key="4">
    <source>
        <dbReference type="ARBA" id="ARBA00022723"/>
    </source>
</evidence>
<dbReference type="NCBIfam" id="TIGR00500">
    <property type="entry name" value="met_pdase_I"/>
    <property type="match status" value="1"/>
</dbReference>
<feature type="binding site" evidence="6">
    <location>
        <position position="78"/>
    </location>
    <ligand>
        <name>substrate</name>
    </ligand>
</feature>
<name>A0A1T4V8K4_9FIRM</name>
<evidence type="ECO:0000256" key="1">
    <source>
        <dbReference type="ARBA" id="ARBA00002521"/>
    </source>
</evidence>
<dbReference type="GO" id="GO:0070006">
    <property type="term" value="F:metalloaminopeptidase activity"/>
    <property type="evidence" value="ECO:0007669"/>
    <property type="project" value="UniProtKB-UniRule"/>
</dbReference>
<evidence type="ECO:0000256" key="2">
    <source>
        <dbReference type="ARBA" id="ARBA00022438"/>
    </source>
</evidence>
<comment type="cofactor">
    <cofactor evidence="6">
        <name>Co(2+)</name>
        <dbReference type="ChEBI" id="CHEBI:48828"/>
    </cofactor>
    <cofactor evidence="6">
        <name>Zn(2+)</name>
        <dbReference type="ChEBI" id="CHEBI:29105"/>
    </cofactor>
    <cofactor evidence="6">
        <name>Mn(2+)</name>
        <dbReference type="ChEBI" id="CHEBI:29035"/>
    </cofactor>
    <cofactor evidence="6">
        <name>Fe(2+)</name>
        <dbReference type="ChEBI" id="CHEBI:29033"/>
    </cofactor>
    <text evidence="6">Binds 2 divalent metal cations per subunit. Has a high-affinity and a low affinity metal-binding site. The true nature of the physiological cofactor is under debate. The enzyme is active with cobalt, zinc, manganese or divalent iron ions. Most likely, methionine aminopeptidases function as mononuclear Fe(2+)-metalloproteases under physiological conditions, and the catalytically relevant metal-binding site has been assigned to the histidine-containing high-affinity site.</text>
</comment>
<dbReference type="PANTHER" id="PTHR43330:SF27">
    <property type="entry name" value="METHIONINE AMINOPEPTIDASE"/>
    <property type="match status" value="1"/>
</dbReference>
<dbReference type="Gene3D" id="3.90.230.10">
    <property type="entry name" value="Creatinase/methionine aminopeptidase superfamily"/>
    <property type="match status" value="1"/>
</dbReference>
<keyword evidence="5 6" id="KW-0378">Hydrolase</keyword>
<evidence type="ECO:0000313" key="10">
    <source>
        <dbReference type="Proteomes" id="UP000190814"/>
    </source>
</evidence>
<feature type="binding site" evidence="6">
    <location>
        <position position="177"/>
    </location>
    <ligand>
        <name>substrate</name>
    </ligand>
</feature>
<comment type="subunit">
    <text evidence="6">Monomer.</text>
</comment>
<feature type="binding site" evidence="6">
    <location>
        <position position="234"/>
    </location>
    <ligand>
        <name>a divalent metal cation</name>
        <dbReference type="ChEBI" id="CHEBI:60240"/>
        <label>1</label>
    </ligand>
</feature>
<organism evidence="9 10">
    <name type="scientific">Eubacterium uniforme</name>
    <dbReference type="NCBI Taxonomy" id="39495"/>
    <lineage>
        <taxon>Bacteria</taxon>
        <taxon>Bacillati</taxon>
        <taxon>Bacillota</taxon>
        <taxon>Clostridia</taxon>
        <taxon>Eubacteriales</taxon>
        <taxon>Eubacteriaceae</taxon>
        <taxon>Eubacterium</taxon>
    </lineage>
</organism>
<feature type="binding site" evidence="6">
    <location>
        <position position="170"/>
    </location>
    <ligand>
        <name>a divalent metal cation</name>
        <dbReference type="ChEBI" id="CHEBI:60240"/>
        <label>2</label>
        <note>catalytic</note>
    </ligand>
</feature>
<feature type="binding site" evidence="6">
    <location>
        <position position="107"/>
    </location>
    <ligand>
        <name>a divalent metal cation</name>
        <dbReference type="ChEBI" id="CHEBI:60240"/>
        <label>2</label>
        <note>catalytic</note>
    </ligand>
</feature>
<evidence type="ECO:0000256" key="6">
    <source>
        <dbReference type="HAMAP-Rule" id="MF_01974"/>
    </source>
</evidence>
<dbReference type="GO" id="GO:0006508">
    <property type="term" value="P:proteolysis"/>
    <property type="evidence" value="ECO:0007669"/>
    <property type="project" value="UniProtKB-KW"/>
</dbReference>
<dbReference type="STRING" id="39495.SAMN02745111_00435"/>
<accession>A0A1T4V8K4</accession>
<feature type="binding site" evidence="6">
    <location>
        <position position="107"/>
    </location>
    <ligand>
        <name>a divalent metal cation</name>
        <dbReference type="ChEBI" id="CHEBI:60240"/>
        <label>1</label>
    </ligand>
</feature>
<keyword evidence="2 6" id="KW-0031">Aminopeptidase</keyword>
<dbReference type="Pfam" id="PF00557">
    <property type="entry name" value="Peptidase_M24"/>
    <property type="match status" value="1"/>
</dbReference>
<dbReference type="GO" id="GO:0046872">
    <property type="term" value="F:metal ion binding"/>
    <property type="evidence" value="ECO:0007669"/>
    <property type="project" value="UniProtKB-UniRule"/>
</dbReference>
<feature type="binding site" evidence="6">
    <location>
        <position position="203"/>
    </location>
    <ligand>
        <name>a divalent metal cation</name>
        <dbReference type="ChEBI" id="CHEBI:60240"/>
        <label>2</label>
        <note>catalytic</note>
    </ligand>
</feature>
<keyword evidence="4 6" id="KW-0479">Metal-binding</keyword>
<gene>
    <name evidence="6" type="primary">map</name>
    <name evidence="9" type="ORF">SAMN02745111_00435</name>
</gene>
<dbReference type="CDD" id="cd01086">
    <property type="entry name" value="MetAP1"/>
    <property type="match status" value="1"/>
</dbReference>
<evidence type="ECO:0000256" key="3">
    <source>
        <dbReference type="ARBA" id="ARBA00022670"/>
    </source>
</evidence>
<dbReference type="OrthoDB" id="9802055at2"/>
<dbReference type="PANTHER" id="PTHR43330">
    <property type="entry name" value="METHIONINE AMINOPEPTIDASE"/>
    <property type="match status" value="1"/>
</dbReference>
<sequence length="253" mass="27925">MAVTIKSKSEIAIMKEAGIILAKVHKELEKSVKAGMSTLEIDALGEKLIRGYGAIPSCKGYEGFPNALCISVNDEIVHGIPNKNKIVRDGDIVSLDFCVLYKGWQSDGARTLMIGEVSPEAKQLVEVTKQCFYEGIKYAKAGNHLYDISAAINDYADKYGYGVVRELVGHGIGKEMHEDPQIPNFRQRRRGLKLEPGMTLCIEPMITMGRPEIVVLDDDWTVLTEDGSLASHYENTILITDGEPEILTPVENL</sequence>
<feature type="domain" description="Peptidase M24" evidence="8">
    <location>
        <begin position="13"/>
        <end position="241"/>
    </location>
</feature>
<keyword evidence="10" id="KW-1185">Reference proteome</keyword>
<dbReference type="InterPro" id="IPR000994">
    <property type="entry name" value="Pept_M24"/>
</dbReference>
<dbReference type="RefSeq" id="WP_078765328.1">
    <property type="nucleotide sequence ID" value="NZ_FUXZ01000003.1"/>
</dbReference>
<dbReference type="InterPro" id="IPR002467">
    <property type="entry name" value="Pept_M24A_MAP1"/>
</dbReference>
<keyword evidence="3 6" id="KW-0645">Protease</keyword>
<protein>
    <recommendedName>
        <fullName evidence="6 7">Methionine aminopeptidase</fullName>
        <shortName evidence="6">MAP</shortName>
        <shortName evidence="6">MetAP</shortName>
        <ecNumber evidence="6 7">3.4.11.18</ecNumber>
    </recommendedName>
    <alternativeName>
        <fullName evidence="6">Peptidase M</fullName>
    </alternativeName>
</protein>
<comment type="catalytic activity">
    <reaction evidence="6 7">
        <text>Release of N-terminal amino acids, preferentially methionine, from peptides and arylamides.</text>
        <dbReference type="EC" id="3.4.11.18"/>
    </reaction>
</comment>
<evidence type="ECO:0000259" key="8">
    <source>
        <dbReference type="Pfam" id="PF00557"/>
    </source>
</evidence>
<dbReference type="SUPFAM" id="SSF55920">
    <property type="entry name" value="Creatinase/aminopeptidase"/>
    <property type="match status" value="1"/>
</dbReference>
<dbReference type="GO" id="GO:0004239">
    <property type="term" value="F:initiator methionyl aminopeptidase activity"/>
    <property type="evidence" value="ECO:0007669"/>
    <property type="project" value="UniProtKB-UniRule"/>
</dbReference>
<feature type="binding site" evidence="6">
    <location>
        <position position="96"/>
    </location>
    <ligand>
        <name>a divalent metal cation</name>
        <dbReference type="ChEBI" id="CHEBI:60240"/>
        <label>1</label>
    </ligand>
</feature>